<protein>
    <submittedName>
        <fullName evidence="3">Hemolysin-type calcium-binding repeat-containing protein</fullName>
    </submittedName>
</protein>
<dbReference type="AlphaFoldDB" id="A0A1M4W0G6"/>
<keyword evidence="4" id="KW-1185">Reference proteome</keyword>
<gene>
    <name evidence="3" type="ORF">SAMN02745117_00775</name>
</gene>
<dbReference type="PRINTS" id="PR00313">
    <property type="entry name" value="CABNDNGRPT"/>
</dbReference>
<organism evidence="3 4">
    <name type="scientific">Lampropedia hyalina DSM 16112</name>
    <dbReference type="NCBI Taxonomy" id="1122156"/>
    <lineage>
        <taxon>Bacteria</taxon>
        <taxon>Pseudomonadati</taxon>
        <taxon>Pseudomonadota</taxon>
        <taxon>Betaproteobacteria</taxon>
        <taxon>Burkholderiales</taxon>
        <taxon>Comamonadaceae</taxon>
        <taxon>Lampropedia</taxon>
    </lineage>
</organism>
<dbReference type="SUPFAM" id="SSF51120">
    <property type="entry name" value="beta-Roll"/>
    <property type="match status" value="1"/>
</dbReference>
<dbReference type="InterPro" id="IPR036912">
    <property type="entry name" value="HasA_haem-bd_sf"/>
</dbReference>
<sequence>MSIKINLNGLTAEGRNFDVTAGAQTTSTFFGNFDALYQQNGTGTFSGTATPPTPAGHFGGTQFLSQALTSAPAVQAWSANSDNLDYTFRDASAPGGAHTLTGNLDSLSFFSSVDATLLDVEIGDLGITDNLYKTDPLHEIVNGLQNHDSSALRSYLFERDLDIDGSSGDDVIVSGNGNDILRGNAGNDSLSSGAGNDILYGGTGNDVLNGGSGADLLFGGAGNDVLIGGEGFDVLSGGSGADQFTYESSNFGWDVITDFSRAQGDKLVFSSDIFATAQDAVDSFFFGVLAYDLSNAIVLAGVSSLTTSDVVIV</sequence>
<reference evidence="3 4" key="1">
    <citation type="submission" date="2016-11" db="EMBL/GenBank/DDBJ databases">
        <authorList>
            <person name="Jaros S."/>
            <person name="Januszkiewicz K."/>
            <person name="Wedrychowicz H."/>
        </authorList>
    </citation>
    <scope>NUCLEOTIDE SEQUENCE [LARGE SCALE GENOMIC DNA]</scope>
    <source>
        <strain evidence="3 4">DSM 16112</strain>
    </source>
</reference>
<dbReference type="GO" id="GO:0005576">
    <property type="term" value="C:extracellular region"/>
    <property type="evidence" value="ECO:0007669"/>
    <property type="project" value="UniProtKB-SubCell"/>
</dbReference>
<dbReference type="Pfam" id="PF00353">
    <property type="entry name" value="HemolysinCabind"/>
    <property type="match status" value="1"/>
</dbReference>
<keyword evidence="2" id="KW-0964">Secreted</keyword>
<dbReference type="Gene3D" id="3.30.1500.10">
    <property type="entry name" value="Haem-binding HasA"/>
    <property type="match status" value="1"/>
</dbReference>
<proteinExistence type="predicted"/>
<dbReference type="InterPro" id="IPR001343">
    <property type="entry name" value="Hemolysn_Ca-bd"/>
</dbReference>
<dbReference type="RefSeq" id="WP_143164407.1">
    <property type="nucleotide sequence ID" value="NZ_FQUZ01000006.1"/>
</dbReference>
<dbReference type="PANTHER" id="PTHR38340">
    <property type="entry name" value="S-LAYER PROTEIN"/>
    <property type="match status" value="1"/>
</dbReference>
<dbReference type="PROSITE" id="PS00330">
    <property type="entry name" value="HEMOLYSIN_CALCIUM"/>
    <property type="match status" value="4"/>
</dbReference>
<dbReference type="SUPFAM" id="SSF54621">
    <property type="entry name" value="Heme-binding protein A (HasA)"/>
    <property type="match status" value="1"/>
</dbReference>
<evidence type="ECO:0000313" key="4">
    <source>
        <dbReference type="Proteomes" id="UP000184327"/>
    </source>
</evidence>
<evidence type="ECO:0000256" key="2">
    <source>
        <dbReference type="ARBA" id="ARBA00022525"/>
    </source>
</evidence>
<accession>A0A1M4W0G6</accession>
<dbReference type="InterPro" id="IPR011049">
    <property type="entry name" value="Serralysin-like_metalloprot_C"/>
</dbReference>
<dbReference type="InterPro" id="IPR018511">
    <property type="entry name" value="Hemolysin-typ_Ca-bd_CS"/>
</dbReference>
<dbReference type="OrthoDB" id="8607307at2"/>
<evidence type="ECO:0000313" key="3">
    <source>
        <dbReference type="EMBL" id="SHE74630.1"/>
    </source>
</evidence>
<comment type="subcellular location">
    <subcellularLocation>
        <location evidence="1">Secreted</location>
    </subcellularLocation>
</comment>
<evidence type="ECO:0000256" key="1">
    <source>
        <dbReference type="ARBA" id="ARBA00004613"/>
    </source>
</evidence>
<dbReference type="EMBL" id="FQUZ01000006">
    <property type="protein sequence ID" value="SHE74630.1"/>
    <property type="molecule type" value="Genomic_DNA"/>
</dbReference>
<dbReference type="PANTHER" id="PTHR38340:SF1">
    <property type="entry name" value="S-LAYER PROTEIN"/>
    <property type="match status" value="1"/>
</dbReference>
<name>A0A1M4W0G6_9BURK</name>
<dbReference type="InterPro" id="IPR050557">
    <property type="entry name" value="RTX_toxin/Mannuronan_C5-epim"/>
</dbReference>
<dbReference type="GO" id="GO:0005509">
    <property type="term" value="F:calcium ion binding"/>
    <property type="evidence" value="ECO:0007669"/>
    <property type="project" value="InterPro"/>
</dbReference>
<dbReference type="STRING" id="1122156.SAMN02745117_00775"/>
<dbReference type="Proteomes" id="UP000184327">
    <property type="component" value="Unassembled WGS sequence"/>
</dbReference>
<dbReference type="Gene3D" id="2.150.10.10">
    <property type="entry name" value="Serralysin-like metalloprotease, C-terminal"/>
    <property type="match status" value="1"/>
</dbReference>